<sequence length="341" mass="40324">MKSKDIRKVVLRMTHDGMSSLQIAKQLRKVVSERTVRRWQHMYRSTDTIDLKTPAGRPRIIRTKSLIRKVKNRFIYKGRQSARKLVNSRGISKGTIGRIIHEDLHLHAYRVIVESNLNDEHKQRRVSFTYWVRKFLRKKDREKILFTDEKYFELGGIFNRQNDRVYTPSRYYADEHKGTKPTAKFPKKLMVWLAASKNGLSLPIIFEPGETLTHENYIEIVLPHALSEGQRLLGDNFIYRQDNATPHKHKDLIAWIKKNFPRFIDEKKWPPNSPDLNVLDYYVWDAIGHNMHWDKVKSYDSLIDEIKKGISRVPKNDLLRSVQNWSSRIFSILKTKGAYIK</sequence>
<evidence type="ECO:0000313" key="1">
    <source>
        <dbReference type="EMBL" id="CAF1638272.1"/>
    </source>
</evidence>
<dbReference type="Pfam" id="PF13384">
    <property type="entry name" value="HTH_23"/>
    <property type="match status" value="1"/>
</dbReference>
<dbReference type="OrthoDB" id="9981685at2759"/>
<dbReference type="PANTHER" id="PTHR47326">
    <property type="entry name" value="TRANSPOSABLE ELEMENT TC3 TRANSPOSASE-LIKE PROTEIN"/>
    <property type="match status" value="1"/>
</dbReference>
<dbReference type="InterPro" id="IPR009057">
    <property type="entry name" value="Homeodomain-like_sf"/>
</dbReference>
<evidence type="ECO:0000313" key="2">
    <source>
        <dbReference type="Proteomes" id="UP000663834"/>
    </source>
</evidence>
<name>A0A816DSC7_9BILA</name>
<proteinExistence type="predicted"/>
<dbReference type="SUPFAM" id="SSF46689">
    <property type="entry name" value="Homeodomain-like"/>
    <property type="match status" value="1"/>
</dbReference>
<organism evidence="1 2">
    <name type="scientific">Rotaria magnacalcarata</name>
    <dbReference type="NCBI Taxonomy" id="392030"/>
    <lineage>
        <taxon>Eukaryota</taxon>
        <taxon>Metazoa</taxon>
        <taxon>Spiralia</taxon>
        <taxon>Gnathifera</taxon>
        <taxon>Rotifera</taxon>
        <taxon>Eurotatoria</taxon>
        <taxon>Bdelloidea</taxon>
        <taxon>Philodinida</taxon>
        <taxon>Philodinidae</taxon>
        <taxon>Rotaria</taxon>
    </lineage>
</organism>
<dbReference type="PANTHER" id="PTHR47326:SF1">
    <property type="entry name" value="HTH PSQ-TYPE DOMAIN-CONTAINING PROTEIN"/>
    <property type="match status" value="1"/>
</dbReference>
<protein>
    <recommendedName>
        <fullName evidence="3">Transposase</fullName>
    </recommendedName>
</protein>
<accession>A0A816DSC7</accession>
<dbReference type="Proteomes" id="UP000663834">
    <property type="component" value="Unassembled WGS sequence"/>
</dbReference>
<dbReference type="GO" id="GO:0003676">
    <property type="term" value="F:nucleic acid binding"/>
    <property type="evidence" value="ECO:0007669"/>
    <property type="project" value="InterPro"/>
</dbReference>
<evidence type="ECO:0008006" key="3">
    <source>
        <dbReference type="Google" id="ProtNLM"/>
    </source>
</evidence>
<comment type="caution">
    <text evidence="1">The sequence shown here is derived from an EMBL/GenBank/DDBJ whole genome shotgun (WGS) entry which is preliminary data.</text>
</comment>
<dbReference type="InterPro" id="IPR036397">
    <property type="entry name" value="RNaseH_sf"/>
</dbReference>
<dbReference type="EMBL" id="CAJNOW010015051">
    <property type="protein sequence ID" value="CAF1638272.1"/>
    <property type="molecule type" value="Genomic_DNA"/>
</dbReference>
<dbReference type="Gene3D" id="3.30.420.10">
    <property type="entry name" value="Ribonuclease H-like superfamily/Ribonuclease H"/>
    <property type="match status" value="1"/>
</dbReference>
<reference evidence="1" key="1">
    <citation type="submission" date="2021-02" db="EMBL/GenBank/DDBJ databases">
        <authorList>
            <person name="Nowell W R."/>
        </authorList>
    </citation>
    <scope>NUCLEOTIDE SEQUENCE</scope>
</reference>
<gene>
    <name evidence="1" type="ORF">KQP761_LOCUS27543</name>
</gene>
<dbReference type="AlphaFoldDB" id="A0A816DSC7"/>